<accession>A0ACC1HAI2</accession>
<gene>
    <name evidence="1" type="primary">HDA1_2</name>
    <name evidence="1" type="ORF">EV182_005027</name>
</gene>
<keyword evidence="2" id="KW-1185">Reference proteome</keyword>
<evidence type="ECO:0000313" key="1">
    <source>
        <dbReference type="EMBL" id="KAJ1673544.1"/>
    </source>
</evidence>
<reference evidence="1" key="1">
    <citation type="submission" date="2022-06" db="EMBL/GenBank/DDBJ databases">
        <title>Phylogenomic reconstructions and comparative analyses of Kickxellomycotina fungi.</title>
        <authorList>
            <person name="Reynolds N.K."/>
            <person name="Stajich J.E."/>
            <person name="Barry K."/>
            <person name="Grigoriev I.V."/>
            <person name="Crous P."/>
            <person name="Smith M.E."/>
        </authorList>
    </citation>
    <scope>NUCLEOTIDE SEQUENCE</scope>
    <source>
        <strain evidence="1">RSA 2271</strain>
    </source>
</reference>
<keyword evidence="1" id="KW-0378">Hydrolase</keyword>
<sequence length="164" mass="19403">MSFKPPLKTGYVYDVRMRFHEPIQAQTEEEYEKEYQPEDPRRIFWIYDILDRSKCLLRMKQIRVCRASAESVLRVHSQKYYNIILSTAMMEAHQLLAQQEMYDSIYLSRETYFCSLLSAGALISLAVAVAQQEVKDGIAIIRPPYVPDIYFVQMLRGILWYTRD</sequence>
<evidence type="ECO:0000313" key="2">
    <source>
        <dbReference type="Proteomes" id="UP001145114"/>
    </source>
</evidence>
<organism evidence="1 2">
    <name type="scientific">Spiromyces aspiralis</name>
    <dbReference type="NCBI Taxonomy" id="68401"/>
    <lineage>
        <taxon>Eukaryota</taxon>
        <taxon>Fungi</taxon>
        <taxon>Fungi incertae sedis</taxon>
        <taxon>Zoopagomycota</taxon>
        <taxon>Kickxellomycotina</taxon>
        <taxon>Kickxellomycetes</taxon>
        <taxon>Kickxellales</taxon>
        <taxon>Kickxellaceae</taxon>
        <taxon>Spiromyces</taxon>
    </lineage>
</organism>
<dbReference type="EMBL" id="JAMZIH010006820">
    <property type="protein sequence ID" value="KAJ1673544.1"/>
    <property type="molecule type" value="Genomic_DNA"/>
</dbReference>
<dbReference type="EC" id="3.5.1.98" evidence="1"/>
<protein>
    <submittedName>
        <fullName evidence="1">Histone deacetylase hda1</fullName>
        <ecNumber evidence="1">3.5.1.98</ecNumber>
    </submittedName>
</protein>
<name>A0ACC1HAI2_9FUNG</name>
<proteinExistence type="predicted"/>
<comment type="caution">
    <text evidence="1">The sequence shown here is derived from an EMBL/GenBank/DDBJ whole genome shotgun (WGS) entry which is preliminary data.</text>
</comment>
<dbReference type="Proteomes" id="UP001145114">
    <property type="component" value="Unassembled WGS sequence"/>
</dbReference>